<evidence type="ECO:0000256" key="4">
    <source>
        <dbReference type="ARBA" id="ARBA00022603"/>
    </source>
</evidence>
<accession>A0ABV1RFA2</accession>
<keyword evidence="7" id="KW-0819">tRNA processing</keyword>
<organism evidence="8 9">
    <name type="scientific">Catenovulum sediminis</name>
    <dbReference type="NCBI Taxonomy" id="1740262"/>
    <lineage>
        <taxon>Bacteria</taxon>
        <taxon>Pseudomonadati</taxon>
        <taxon>Pseudomonadota</taxon>
        <taxon>Gammaproteobacteria</taxon>
        <taxon>Alteromonadales</taxon>
        <taxon>Alteromonadaceae</taxon>
        <taxon>Catenovulum</taxon>
    </lineage>
</organism>
<evidence type="ECO:0000256" key="3">
    <source>
        <dbReference type="ARBA" id="ARBA00011977"/>
    </source>
</evidence>
<comment type="caution">
    <text evidence="8">The sequence shown here is derived from an EMBL/GenBank/DDBJ whole genome shotgun (WGS) entry which is preliminary data.</text>
</comment>
<keyword evidence="5" id="KW-0808">Transferase</keyword>
<evidence type="ECO:0000256" key="2">
    <source>
        <dbReference type="ARBA" id="ARBA00003015"/>
    </source>
</evidence>
<dbReference type="PROSITE" id="PS51625">
    <property type="entry name" value="SAM_MT_TRMB"/>
    <property type="match status" value="1"/>
</dbReference>
<evidence type="ECO:0000256" key="5">
    <source>
        <dbReference type="ARBA" id="ARBA00022679"/>
    </source>
</evidence>
<keyword evidence="4" id="KW-0489">Methyltransferase</keyword>
<evidence type="ECO:0000256" key="7">
    <source>
        <dbReference type="ARBA" id="ARBA00022694"/>
    </source>
</evidence>
<evidence type="ECO:0000256" key="1">
    <source>
        <dbReference type="ARBA" id="ARBA00000142"/>
    </source>
</evidence>
<dbReference type="RefSeq" id="WP_350401081.1">
    <property type="nucleotide sequence ID" value="NZ_JBELOE010000116.1"/>
</dbReference>
<evidence type="ECO:0000256" key="6">
    <source>
        <dbReference type="ARBA" id="ARBA00022691"/>
    </source>
</evidence>
<keyword evidence="6" id="KW-0949">S-adenosyl-L-methionine</keyword>
<dbReference type="Gene3D" id="3.40.50.150">
    <property type="entry name" value="Vaccinia Virus protein VP39"/>
    <property type="match status" value="1"/>
</dbReference>
<dbReference type="EC" id="2.1.1.33" evidence="3"/>
<evidence type="ECO:0000313" key="8">
    <source>
        <dbReference type="EMBL" id="MER2491457.1"/>
    </source>
</evidence>
<proteinExistence type="predicted"/>
<comment type="catalytic activity">
    <reaction evidence="1">
        <text>guanosine(46) in tRNA + S-adenosyl-L-methionine = N(7)-methylguanosine(46) in tRNA + S-adenosyl-L-homocysteine</text>
        <dbReference type="Rhea" id="RHEA:42708"/>
        <dbReference type="Rhea" id="RHEA-COMP:10188"/>
        <dbReference type="Rhea" id="RHEA-COMP:10189"/>
        <dbReference type="ChEBI" id="CHEBI:57856"/>
        <dbReference type="ChEBI" id="CHEBI:59789"/>
        <dbReference type="ChEBI" id="CHEBI:74269"/>
        <dbReference type="ChEBI" id="CHEBI:74480"/>
        <dbReference type="EC" id="2.1.1.33"/>
    </reaction>
</comment>
<sequence length="214" mass="24658">MIGNSRSIESSQQGIHKDLTKIVTRHLSSEFKKPVAEHTLLAYQKILSFIDKQGKPLIFDSCCGVGESSRQLAANNPDKCVVGVDKSEFRLNKQGREDHSNLLLIRADLNDLYRLMVKDKLVVAEHKIFYPNPWPKSQHIKRRWHGSPVFPQIAALSASLELRSNWLLYLQEFQIALQHLQINSQLNEIEVRIPITPFEEKYVKSGQKIYQLRT</sequence>
<dbReference type="Proteomes" id="UP001467690">
    <property type="component" value="Unassembled WGS sequence"/>
</dbReference>
<dbReference type="PANTHER" id="PTHR23417:SF14">
    <property type="entry name" value="PENTACOTRIPEPTIDE-REPEAT REGION OF PRORP DOMAIN-CONTAINING PROTEIN"/>
    <property type="match status" value="1"/>
</dbReference>
<comment type="function">
    <text evidence="2">Catalyzes the formation of N(7)-methylguanine at position 46 (m7G46) in tRNA.</text>
</comment>
<reference evidence="8 9" key="1">
    <citation type="submission" date="2024-06" db="EMBL/GenBank/DDBJ databases">
        <authorList>
            <person name="Chen R.Y."/>
        </authorList>
    </citation>
    <scope>NUCLEOTIDE SEQUENCE [LARGE SCALE GENOMIC DNA]</scope>
    <source>
        <strain evidence="8 9">D2</strain>
    </source>
</reference>
<name>A0ABV1RFA2_9ALTE</name>
<protein>
    <recommendedName>
        <fullName evidence="3">tRNA (guanine(46)-N(7))-methyltransferase</fullName>
        <ecNumber evidence="3">2.1.1.33</ecNumber>
    </recommendedName>
</protein>
<gene>
    <name evidence="8" type="ORF">ABS311_06135</name>
</gene>
<dbReference type="InterPro" id="IPR003358">
    <property type="entry name" value="tRNA_(Gua-N-7)_MeTrfase_Trmb"/>
</dbReference>
<dbReference type="InterPro" id="IPR029063">
    <property type="entry name" value="SAM-dependent_MTases_sf"/>
</dbReference>
<evidence type="ECO:0000313" key="9">
    <source>
        <dbReference type="Proteomes" id="UP001467690"/>
    </source>
</evidence>
<keyword evidence="9" id="KW-1185">Reference proteome</keyword>
<dbReference type="SUPFAM" id="SSF53335">
    <property type="entry name" value="S-adenosyl-L-methionine-dependent methyltransferases"/>
    <property type="match status" value="1"/>
</dbReference>
<dbReference type="PANTHER" id="PTHR23417">
    <property type="entry name" value="3-DEOXY-D-MANNO-OCTULOSONIC-ACID TRANSFERASE/TRNA GUANINE-N 7 - -METHYLTRANSFERASE"/>
    <property type="match status" value="1"/>
</dbReference>
<dbReference type="Pfam" id="PF02390">
    <property type="entry name" value="Methyltransf_4"/>
    <property type="match status" value="1"/>
</dbReference>
<dbReference type="EMBL" id="JBELOE010000116">
    <property type="protein sequence ID" value="MER2491457.1"/>
    <property type="molecule type" value="Genomic_DNA"/>
</dbReference>